<feature type="region of interest" description="Disordered" evidence="1">
    <location>
        <begin position="110"/>
        <end position="199"/>
    </location>
</feature>
<evidence type="ECO:0000313" key="3">
    <source>
        <dbReference type="Proteomes" id="UP001151760"/>
    </source>
</evidence>
<feature type="region of interest" description="Disordered" evidence="1">
    <location>
        <begin position="62"/>
        <end position="84"/>
    </location>
</feature>
<feature type="compositionally biased region" description="Low complexity" evidence="1">
    <location>
        <begin position="113"/>
        <end position="123"/>
    </location>
</feature>
<feature type="compositionally biased region" description="Pro residues" evidence="1">
    <location>
        <begin position="69"/>
        <end position="79"/>
    </location>
</feature>
<accession>A0ABQ4XJD6</accession>
<name>A0ABQ4XJD6_9ASTR</name>
<comment type="caution">
    <text evidence="2">The sequence shown here is derived from an EMBL/GenBank/DDBJ whole genome shotgun (WGS) entry which is preliminary data.</text>
</comment>
<sequence>MWQLGQAHSALTNETLILKPNKAPSTENRGVSAISVSIEGNPYCGSLRLRAINTKVITSSHPQLHENFPPSPDRPPLSPDHPLTQAIPTRVSFHYRSARMVVRTQPTLSTGISSYETPSPSSSLTHPIRKRYRGTSELVEDTEDESSDSDTKRDGSEDEGHGLEDEDPGSEEEEEKSSRSMSEQQRVEETPTPRPRVRITWVDPIDGKIYTDIPVDLPPARVPVQTPPSPDWSFGSLPVSPLSPAVPTPVASPVTTLAATIAVDEDEFLEVGAQLELHGSILHDHMQRLDALPPTLFEGYDRDLRELYTRSGAVRDEIFSQRYRLRCLEQEQKRATVTFGALWRPMLALDS</sequence>
<feature type="compositionally biased region" description="Basic and acidic residues" evidence="1">
    <location>
        <begin position="149"/>
        <end position="163"/>
    </location>
</feature>
<reference evidence="2" key="2">
    <citation type="submission" date="2022-01" db="EMBL/GenBank/DDBJ databases">
        <authorList>
            <person name="Yamashiro T."/>
            <person name="Shiraishi A."/>
            <person name="Satake H."/>
            <person name="Nakayama K."/>
        </authorList>
    </citation>
    <scope>NUCLEOTIDE SEQUENCE</scope>
</reference>
<feature type="compositionally biased region" description="Acidic residues" evidence="1">
    <location>
        <begin position="138"/>
        <end position="148"/>
    </location>
</feature>
<gene>
    <name evidence="2" type="ORF">Tco_0680009</name>
</gene>
<evidence type="ECO:0000313" key="2">
    <source>
        <dbReference type="EMBL" id="GJS65445.1"/>
    </source>
</evidence>
<proteinExistence type="predicted"/>
<dbReference type="EMBL" id="BQNB010009578">
    <property type="protein sequence ID" value="GJS65445.1"/>
    <property type="molecule type" value="Genomic_DNA"/>
</dbReference>
<protein>
    <submittedName>
        <fullName evidence="2">Uncharacterized protein</fullName>
    </submittedName>
</protein>
<keyword evidence="3" id="KW-1185">Reference proteome</keyword>
<feature type="compositionally biased region" description="Acidic residues" evidence="1">
    <location>
        <begin position="164"/>
        <end position="175"/>
    </location>
</feature>
<reference evidence="2" key="1">
    <citation type="journal article" date="2022" name="Int. J. Mol. Sci.">
        <title>Draft Genome of Tanacetum Coccineum: Genomic Comparison of Closely Related Tanacetum-Family Plants.</title>
        <authorList>
            <person name="Yamashiro T."/>
            <person name="Shiraishi A."/>
            <person name="Nakayama K."/>
            <person name="Satake H."/>
        </authorList>
    </citation>
    <scope>NUCLEOTIDE SEQUENCE</scope>
</reference>
<evidence type="ECO:0000256" key="1">
    <source>
        <dbReference type="SAM" id="MobiDB-lite"/>
    </source>
</evidence>
<organism evidence="2 3">
    <name type="scientific">Tanacetum coccineum</name>
    <dbReference type="NCBI Taxonomy" id="301880"/>
    <lineage>
        <taxon>Eukaryota</taxon>
        <taxon>Viridiplantae</taxon>
        <taxon>Streptophyta</taxon>
        <taxon>Embryophyta</taxon>
        <taxon>Tracheophyta</taxon>
        <taxon>Spermatophyta</taxon>
        <taxon>Magnoliopsida</taxon>
        <taxon>eudicotyledons</taxon>
        <taxon>Gunneridae</taxon>
        <taxon>Pentapetalae</taxon>
        <taxon>asterids</taxon>
        <taxon>campanulids</taxon>
        <taxon>Asterales</taxon>
        <taxon>Asteraceae</taxon>
        <taxon>Asteroideae</taxon>
        <taxon>Anthemideae</taxon>
        <taxon>Anthemidinae</taxon>
        <taxon>Tanacetum</taxon>
    </lineage>
</organism>
<dbReference type="Proteomes" id="UP001151760">
    <property type="component" value="Unassembled WGS sequence"/>
</dbReference>